<dbReference type="Pfam" id="PF11848">
    <property type="entry name" value="DUF3368"/>
    <property type="match status" value="1"/>
</dbReference>
<name>A0A1W1C4P9_9ZZZZ</name>
<protein>
    <recommendedName>
        <fullName evidence="2">PIN domain-containing protein</fullName>
    </recommendedName>
</protein>
<evidence type="ECO:0000313" key="1">
    <source>
        <dbReference type="EMBL" id="SFV60735.1"/>
    </source>
</evidence>
<accession>A0A1W1C4P9</accession>
<dbReference type="InterPro" id="IPR021799">
    <property type="entry name" value="PIN-like_prokaryotic"/>
</dbReference>
<reference evidence="1" key="1">
    <citation type="submission" date="2016-10" db="EMBL/GenBank/DDBJ databases">
        <authorList>
            <person name="de Groot N.N."/>
        </authorList>
    </citation>
    <scope>NUCLEOTIDE SEQUENCE</scope>
</reference>
<sequence length="53" mass="6022">MIIGDSSALIALAVVDKLELLEKLYENLFVPQAVYDEVTQVERPQSDKLKKFL</sequence>
<proteinExistence type="predicted"/>
<dbReference type="EMBL" id="FPHC01000061">
    <property type="protein sequence ID" value="SFV60735.1"/>
    <property type="molecule type" value="Genomic_DNA"/>
</dbReference>
<evidence type="ECO:0008006" key="2">
    <source>
        <dbReference type="Google" id="ProtNLM"/>
    </source>
</evidence>
<dbReference type="AlphaFoldDB" id="A0A1W1C4P9"/>
<gene>
    <name evidence="1" type="ORF">MNB_SV-6-1885</name>
</gene>
<organism evidence="1">
    <name type="scientific">hydrothermal vent metagenome</name>
    <dbReference type="NCBI Taxonomy" id="652676"/>
    <lineage>
        <taxon>unclassified sequences</taxon>
        <taxon>metagenomes</taxon>
        <taxon>ecological metagenomes</taxon>
    </lineage>
</organism>